<organism evidence="2 3">
    <name type="scientific">Colletotrichum godetiae</name>
    <dbReference type="NCBI Taxonomy" id="1209918"/>
    <lineage>
        <taxon>Eukaryota</taxon>
        <taxon>Fungi</taxon>
        <taxon>Dikarya</taxon>
        <taxon>Ascomycota</taxon>
        <taxon>Pezizomycotina</taxon>
        <taxon>Sordariomycetes</taxon>
        <taxon>Hypocreomycetidae</taxon>
        <taxon>Glomerellales</taxon>
        <taxon>Glomerellaceae</taxon>
        <taxon>Colletotrichum</taxon>
        <taxon>Colletotrichum acutatum species complex</taxon>
    </lineage>
</organism>
<feature type="compositionally biased region" description="Low complexity" evidence="1">
    <location>
        <begin position="129"/>
        <end position="141"/>
    </location>
</feature>
<evidence type="ECO:0000313" key="3">
    <source>
        <dbReference type="Proteomes" id="UP001224890"/>
    </source>
</evidence>
<name>A0AAJ0B052_9PEZI</name>
<feature type="compositionally biased region" description="Basic and acidic residues" evidence="1">
    <location>
        <begin position="257"/>
        <end position="296"/>
    </location>
</feature>
<proteinExistence type="predicted"/>
<feature type="compositionally biased region" description="Polar residues" evidence="1">
    <location>
        <begin position="117"/>
        <end position="128"/>
    </location>
</feature>
<protein>
    <submittedName>
        <fullName evidence="2">Uncharacterized protein</fullName>
    </submittedName>
</protein>
<comment type="caution">
    <text evidence="2">The sequence shown here is derived from an EMBL/GenBank/DDBJ whole genome shotgun (WGS) entry which is preliminary data.</text>
</comment>
<dbReference type="RefSeq" id="XP_060436763.1">
    <property type="nucleotide sequence ID" value="XM_060573312.1"/>
</dbReference>
<dbReference type="Proteomes" id="UP001224890">
    <property type="component" value="Unassembled WGS sequence"/>
</dbReference>
<feature type="region of interest" description="Disordered" evidence="1">
    <location>
        <begin position="193"/>
        <end position="296"/>
    </location>
</feature>
<feature type="region of interest" description="Disordered" evidence="1">
    <location>
        <begin position="114"/>
        <end position="141"/>
    </location>
</feature>
<dbReference type="EMBL" id="JAHMHR010000001">
    <property type="protein sequence ID" value="KAK1701008.1"/>
    <property type="molecule type" value="Genomic_DNA"/>
</dbReference>
<reference evidence="2" key="1">
    <citation type="submission" date="2021-06" db="EMBL/GenBank/DDBJ databases">
        <title>Comparative genomics, transcriptomics and evolutionary studies reveal genomic signatures of adaptation to plant cell wall in hemibiotrophic fungi.</title>
        <authorList>
            <consortium name="DOE Joint Genome Institute"/>
            <person name="Baroncelli R."/>
            <person name="Diaz J.F."/>
            <person name="Benocci T."/>
            <person name="Peng M."/>
            <person name="Battaglia E."/>
            <person name="Haridas S."/>
            <person name="Andreopoulos W."/>
            <person name="Labutti K."/>
            <person name="Pangilinan J."/>
            <person name="Floch G.L."/>
            <person name="Makela M.R."/>
            <person name="Henrissat B."/>
            <person name="Grigoriev I.V."/>
            <person name="Crouch J.A."/>
            <person name="De Vries R.P."/>
            <person name="Sukno S.A."/>
            <person name="Thon M.R."/>
        </authorList>
    </citation>
    <scope>NUCLEOTIDE SEQUENCE</scope>
    <source>
        <strain evidence="2">CBS 193.32</strain>
    </source>
</reference>
<keyword evidence="3" id="KW-1185">Reference proteome</keyword>
<feature type="compositionally biased region" description="Basic and acidic residues" evidence="1">
    <location>
        <begin position="193"/>
        <end position="208"/>
    </location>
</feature>
<gene>
    <name evidence="2" type="ORF">BDP55DRAFT_640137</name>
</gene>
<dbReference type="GeneID" id="85457838"/>
<feature type="region of interest" description="Disordered" evidence="1">
    <location>
        <begin position="1"/>
        <end position="42"/>
    </location>
</feature>
<evidence type="ECO:0000313" key="2">
    <source>
        <dbReference type="EMBL" id="KAK1701008.1"/>
    </source>
</evidence>
<feature type="compositionally biased region" description="Polar residues" evidence="1">
    <location>
        <begin position="21"/>
        <end position="42"/>
    </location>
</feature>
<sequence length="296" mass="32779">MDSPSKRQNSRRHSEARVQPQHRSTATSPYAQVPVQTGSSIYPSNPSALPPYHENSGQGFPAFGTQSAVGYTQSDRYPPAYHNMNTMAYLYSHSAPAYSMTFYPPMPPVPNYGGPSYGSQPASTQAFVSSSPHHSHPNSPLMSYSDFSGHSSAASSYGYAYAASSATTTPSAANTPTQPLSPTLVGVGAWDHRQPIEDDQEPRVERNHREGRRLHHTEFPSKSKRSESTEVNRSSSHSREVDIYTKRNGGRSSASCNDDRKNSNARHRKDDDKDDSRKGSERRQYSGSNRRETRTY</sequence>
<evidence type="ECO:0000256" key="1">
    <source>
        <dbReference type="SAM" id="MobiDB-lite"/>
    </source>
</evidence>
<dbReference type="AlphaFoldDB" id="A0AAJ0B052"/>
<feature type="compositionally biased region" description="Basic and acidic residues" evidence="1">
    <location>
        <begin position="216"/>
        <end position="230"/>
    </location>
</feature>
<accession>A0AAJ0B052</accession>